<dbReference type="Pfam" id="PF09209">
    <property type="entry name" value="CecR_C"/>
    <property type="match status" value="1"/>
</dbReference>
<gene>
    <name evidence="4" type="ORF">F1609_02525</name>
</gene>
<dbReference type="RefSeq" id="WP_167074312.1">
    <property type="nucleotide sequence ID" value="NZ_VVIW01000001.1"/>
</dbReference>
<evidence type="ECO:0000313" key="4">
    <source>
        <dbReference type="EMBL" id="NHZ39046.1"/>
    </source>
</evidence>
<dbReference type="PANTHER" id="PTHR30055:SF235">
    <property type="entry name" value="TRANSCRIPTIONAL REGULATORY PROTEIN"/>
    <property type="match status" value="1"/>
</dbReference>
<dbReference type="PRINTS" id="PR00455">
    <property type="entry name" value="HTHTETR"/>
</dbReference>
<organism evidence="4 5">
    <name type="scientific">Massilia aquatica</name>
    <dbReference type="NCBI Taxonomy" id="2609000"/>
    <lineage>
        <taxon>Bacteria</taxon>
        <taxon>Pseudomonadati</taxon>
        <taxon>Pseudomonadota</taxon>
        <taxon>Betaproteobacteria</taxon>
        <taxon>Burkholderiales</taxon>
        <taxon>Oxalobacteraceae</taxon>
        <taxon>Telluria group</taxon>
        <taxon>Massilia</taxon>
    </lineage>
</organism>
<comment type="caution">
    <text evidence="4">The sequence shown here is derived from an EMBL/GenBank/DDBJ whole genome shotgun (WGS) entry which is preliminary data.</text>
</comment>
<evidence type="ECO:0000256" key="1">
    <source>
        <dbReference type="ARBA" id="ARBA00023125"/>
    </source>
</evidence>
<dbReference type="Gene3D" id="1.10.10.60">
    <property type="entry name" value="Homeodomain-like"/>
    <property type="match status" value="1"/>
</dbReference>
<protein>
    <submittedName>
        <fullName evidence="4">DUF1956 domain-containing protein</fullName>
    </submittedName>
</protein>
<dbReference type="InterPro" id="IPR036271">
    <property type="entry name" value="Tet_transcr_reg_TetR-rel_C_sf"/>
</dbReference>
<dbReference type="InterPro" id="IPR015292">
    <property type="entry name" value="Tscrpt_reg_YbiH_C"/>
</dbReference>
<sequence>MEKTLTLLADDARRTRSDGAQSRERLLLAATRLFAEQGFAKTSTREIALAAGTNIASISYYFGDKAGLYRAAFTEPSPGCEANLEAFTATDATLRETLEGFYGIMMADLKRGDMARLSMRLWFREMLEPTGVWAEEIDNGIKPAHAALVMVLGRHLGLATPDDDLLRLGFSIVGLAVQLMVTRDVIDRINPHLLQDDAAIDAWMARLVDYGEAMVNAELARRKGDAAQTIQATQPIKKPRKKKA</sequence>
<dbReference type="EMBL" id="VVIW01000001">
    <property type="protein sequence ID" value="NHZ39046.1"/>
    <property type="molecule type" value="Genomic_DNA"/>
</dbReference>
<name>A0ABX0M4G0_9BURK</name>
<dbReference type="InterPro" id="IPR009057">
    <property type="entry name" value="Homeodomain-like_sf"/>
</dbReference>
<reference evidence="4 5" key="1">
    <citation type="submission" date="2019-09" db="EMBL/GenBank/DDBJ databases">
        <title>Taxonomy of Antarctic Massilia spp.: description of Massilia rubra sp. nov., Massilia aquatica sp. nov., Massilia mucilaginosa sp. nov., Massilia frigida sp. nov. isolated from streams, lakes and regoliths.</title>
        <authorList>
            <person name="Holochova P."/>
            <person name="Sedlacek I."/>
            <person name="Kralova S."/>
            <person name="Maslanova I."/>
            <person name="Busse H.-J."/>
            <person name="Stankova E."/>
            <person name="Vrbovska V."/>
            <person name="Kovarovic V."/>
            <person name="Bartak M."/>
            <person name="Svec P."/>
            <person name="Pantucek R."/>
        </authorList>
    </citation>
    <scope>NUCLEOTIDE SEQUENCE [LARGE SCALE GENOMIC DNA]</scope>
    <source>
        <strain evidence="4 5">CCM 8693</strain>
    </source>
</reference>
<dbReference type="SUPFAM" id="SSF46689">
    <property type="entry name" value="Homeodomain-like"/>
    <property type="match status" value="1"/>
</dbReference>
<accession>A0ABX0M4G0</accession>
<evidence type="ECO:0000313" key="5">
    <source>
        <dbReference type="Proteomes" id="UP000819052"/>
    </source>
</evidence>
<dbReference type="PANTHER" id="PTHR30055">
    <property type="entry name" value="HTH-TYPE TRANSCRIPTIONAL REGULATOR RUTR"/>
    <property type="match status" value="1"/>
</dbReference>
<feature type="DNA-binding region" description="H-T-H motif" evidence="2">
    <location>
        <begin position="43"/>
        <end position="62"/>
    </location>
</feature>
<proteinExistence type="predicted"/>
<dbReference type="Proteomes" id="UP000819052">
    <property type="component" value="Unassembled WGS sequence"/>
</dbReference>
<dbReference type="Gene3D" id="1.10.357.10">
    <property type="entry name" value="Tetracycline Repressor, domain 2"/>
    <property type="match status" value="1"/>
</dbReference>
<evidence type="ECO:0000256" key="2">
    <source>
        <dbReference type="PROSITE-ProRule" id="PRU00335"/>
    </source>
</evidence>
<feature type="domain" description="HTH tetR-type" evidence="3">
    <location>
        <begin position="20"/>
        <end position="80"/>
    </location>
</feature>
<dbReference type="InterPro" id="IPR001647">
    <property type="entry name" value="HTH_TetR"/>
</dbReference>
<keyword evidence="1 2" id="KW-0238">DNA-binding</keyword>
<dbReference type="InterPro" id="IPR050109">
    <property type="entry name" value="HTH-type_TetR-like_transc_reg"/>
</dbReference>
<dbReference type="SUPFAM" id="SSF48498">
    <property type="entry name" value="Tetracyclin repressor-like, C-terminal domain"/>
    <property type="match status" value="1"/>
</dbReference>
<evidence type="ECO:0000259" key="3">
    <source>
        <dbReference type="PROSITE" id="PS50977"/>
    </source>
</evidence>
<dbReference type="Pfam" id="PF00440">
    <property type="entry name" value="TetR_N"/>
    <property type="match status" value="1"/>
</dbReference>
<keyword evidence="5" id="KW-1185">Reference proteome</keyword>
<dbReference type="PROSITE" id="PS50977">
    <property type="entry name" value="HTH_TETR_2"/>
    <property type="match status" value="1"/>
</dbReference>